<evidence type="ECO:0000313" key="3">
    <source>
        <dbReference type="Proteomes" id="UP001352852"/>
    </source>
</evidence>
<protein>
    <submittedName>
        <fullName evidence="2">Uncharacterized protein</fullName>
    </submittedName>
</protein>
<proteinExistence type="predicted"/>
<organism evidence="2 3">
    <name type="scientific">Characodon lateralis</name>
    <dbReference type="NCBI Taxonomy" id="208331"/>
    <lineage>
        <taxon>Eukaryota</taxon>
        <taxon>Metazoa</taxon>
        <taxon>Chordata</taxon>
        <taxon>Craniata</taxon>
        <taxon>Vertebrata</taxon>
        <taxon>Euteleostomi</taxon>
        <taxon>Actinopterygii</taxon>
        <taxon>Neopterygii</taxon>
        <taxon>Teleostei</taxon>
        <taxon>Neoteleostei</taxon>
        <taxon>Acanthomorphata</taxon>
        <taxon>Ovalentaria</taxon>
        <taxon>Atherinomorphae</taxon>
        <taxon>Cyprinodontiformes</taxon>
        <taxon>Goodeidae</taxon>
        <taxon>Characodon</taxon>
    </lineage>
</organism>
<evidence type="ECO:0000256" key="1">
    <source>
        <dbReference type="SAM" id="MobiDB-lite"/>
    </source>
</evidence>
<name>A0ABU7EQG9_9TELE</name>
<reference evidence="2 3" key="1">
    <citation type="submission" date="2021-06" db="EMBL/GenBank/DDBJ databases">
        <authorList>
            <person name="Palmer J.M."/>
        </authorList>
    </citation>
    <scope>NUCLEOTIDE SEQUENCE [LARGE SCALE GENOMIC DNA]</scope>
    <source>
        <strain evidence="2 3">CL_MEX2019</strain>
        <tissue evidence="2">Muscle</tissue>
    </source>
</reference>
<feature type="region of interest" description="Disordered" evidence="1">
    <location>
        <begin position="1"/>
        <end position="23"/>
    </location>
</feature>
<keyword evidence="3" id="KW-1185">Reference proteome</keyword>
<sequence length="86" mass="9825">METGIPWSRVHHTKESKKSKDTTSFQKVENFCQCNINHDVTPSNATCPILATVLHEPPSSFLHQIPNCDSNEYMQTQTDPEVQKMH</sequence>
<accession>A0ABU7EQG9</accession>
<gene>
    <name evidence="2" type="ORF">CHARACLAT_025626</name>
</gene>
<dbReference type="EMBL" id="JAHUTJ010060362">
    <property type="protein sequence ID" value="MED6288345.1"/>
    <property type="molecule type" value="Genomic_DNA"/>
</dbReference>
<comment type="caution">
    <text evidence="2">The sequence shown here is derived from an EMBL/GenBank/DDBJ whole genome shotgun (WGS) entry which is preliminary data.</text>
</comment>
<dbReference type="Proteomes" id="UP001352852">
    <property type="component" value="Unassembled WGS sequence"/>
</dbReference>
<evidence type="ECO:0000313" key="2">
    <source>
        <dbReference type="EMBL" id="MED6288345.1"/>
    </source>
</evidence>